<dbReference type="InterPro" id="IPR011989">
    <property type="entry name" value="ARM-like"/>
</dbReference>
<feature type="transmembrane region" description="Helical" evidence="2">
    <location>
        <begin position="37"/>
        <end position="57"/>
    </location>
</feature>
<dbReference type="SUPFAM" id="SSF48371">
    <property type="entry name" value="ARM repeat"/>
    <property type="match status" value="1"/>
</dbReference>
<feature type="coiled-coil region" evidence="1">
    <location>
        <begin position="59"/>
        <end position="88"/>
    </location>
</feature>
<dbReference type="PANTHER" id="PTHR46844">
    <property type="entry name" value="SLR5058 PROTEIN"/>
    <property type="match status" value="1"/>
</dbReference>
<protein>
    <recommendedName>
        <fullName evidence="3">NACHT domain-containing protein</fullName>
    </recommendedName>
</protein>
<evidence type="ECO:0000256" key="1">
    <source>
        <dbReference type="SAM" id="Coils"/>
    </source>
</evidence>
<dbReference type="InterPro" id="IPR027417">
    <property type="entry name" value="P-loop_NTPase"/>
</dbReference>
<accession>A0A455SVK5</accession>
<feature type="transmembrane region" description="Helical" evidence="2">
    <location>
        <begin position="6"/>
        <end position="25"/>
    </location>
</feature>
<dbReference type="InterPro" id="IPR007111">
    <property type="entry name" value="NACHT_NTPase"/>
</dbReference>
<dbReference type="SMART" id="SM00382">
    <property type="entry name" value="AAA"/>
    <property type="match status" value="1"/>
</dbReference>
<keyword evidence="1" id="KW-0175">Coiled coil</keyword>
<sequence length="1062" mass="122298">MVEYALIPLLQFAFLFLDISWHAVFNWIIQPEIIGPIIALLINGVGFLVTLLAIKPWEQRGEEKRRREAEEKKQVAEKQTRKKTLEEHEVEYLDSLLRDERYILVKHLPMAKGLPLALIHVPQRLRLLSYQRVINRGNADPALIMQQSLQETEEEYKQAHDFDEIFQREKRLLILGAPGSGKSTLLLLVARQSAMAYIQGKDTLLPFYIELSDFARSEATSYIEYLSELLEVRFEGKENARAYLQEKAKNGSLLLLLDALDEAPVESASQERRKAYQKIFDAVEQIVADYPDIQLIITARLAEYKQRQRTPLPFPEYEILPFRHADVERFIDQWFGDQQAHLAHRLKAEWNAPGTGRLPLLATNPLLLTYIVLIFSQNGHLPERRADIYKQIVDLMLQGWDRERLLSRPENALLKPELKRELLAHLAWHYHQQYTRDFTEDEVVTFIADFCQKQQWFPERDQTVARQLLEEICSDNGLLEKRGEHLYSFSHLTFQEYFAALCIAGVTERTENEEQHLLMQALQHRQKAWWEEVFLLYAGCTRRIHLLFDALLDPNTLIEDLFARNCLLAGRCLDAYSHPELPQPKHQQQIIEQLLNLLETTSYAMVREEAASVLLGLMDIDNGLQQDLLVLMQTGPFPVRQALLAAYGRPGATDELKQLISWLLQAAGDERVTATILKSLERCKDDLKLEQSLVQQLLSYVQDQAADPGLRYDICILLARLELPTLDKILLIQMQDKKEDVRLRISLAVRFARRELITESFLLPQHDELTRFLCALALLMTPATSLALREQAQEIVFTVILQGPSEKQKRLLYSYIPFMLLRNLSFSFFRERLWEVLQDQRLNQLWRDKLVEALYRGILSAPLNQEGQQALLSELQRPEVVAVLQSIPQTGQISPVARVRYALGDPASQLQPLEVLQSAHEFLSAEKRAFQQLSDKEQIELLENVHIEGTVRLALLKHLVQEKASKCIEDLRALLKRGKISLDLRNAIISTLGLEPAKKREGEEETVRLLLHLANHEQATREAALQALWYISRRTSIHIVKNRSSGKISSPEIEAISGLASG</sequence>
<dbReference type="SUPFAM" id="SSF52540">
    <property type="entry name" value="P-loop containing nucleoside triphosphate hydrolases"/>
    <property type="match status" value="1"/>
</dbReference>
<dbReference type="InterPro" id="IPR016024">
    <property type="entry name" value="ARM-type_fold"/>
</dbReference>
<feature type="domain" description="NACHT" evidence="3">
    <location>
        <begin position="170"/>
        <end position="300"/>
    </location>
</feature>
<keyword evidence="2" id="KW-0812">Transmembrane</keyword>
<keyword evidence="2" id="KW-0472">Membrane</keyword>
<reference evidence="4" key="1">
    <citation type="submission" date="2018-12" db="EMBL/GenBank/DDBJ databases">
        <title>Novel natural products biosynthetic potential of the class Ktedonobacteria.</title>
        <authorList>
            <person name="Zheng Y."/>
            <person name="Saitou A."/>
            <person name="Wang C.M."/>
            <person name="Toyoda A."/>
            <person name="Minakuchi Y."/>
            <person name="Sekiguchi Y."/>
            <person name="Ueda K."/>
            <person name="Takano H."/>
            <person name="Sakai Y."/>
            <person name="Yokota A."/>
            <person name="Yabe S."/>
        </authorList>
    </citation>
    <scope>NUCLEOTIDE SEQUENCE</scope>
    <source>
        <strain evidence="4">COM3</strain>
    </source>
</reference>
<dbReference type="EMBL" id="AP019376">
    <property type="protein sequence ID" value="BBH91700.1"/>
    <property type="molecule type" value="Genomic_DNA"/>
</dbReference>
<name>A0A455SVK5_9CHLR</name>
<keyword evidence="2" id="KW-1133">Transmembrane helix</keyword>
<evidence type="ECO:0000259" key="3">
    <source>
        <dbReference type="PROSITE" id="PS50837"/>
    </source>
</evidence>
<organism evidence="4">
    <name type="scientific">Thermosporothrix sp. COM3</name>
    <dbReference type="NCBI Taxonomy" id="2490863"/>
    <lineage>
        <taxon>Bacteria</taxon>
        <taxon>Bacillati</taxon>
        <taxon>Chloroflexota</taxon>
        <taxon>Ktedonobacteria</taxon>
        <taxon>Ktedonobacterales</taxon>
        <taxon>Thermosporotrichaceae</taxon>
        <taxon>Thermosporothrix</taxon>
    </lineage>
</organism>
<dbReference type="Pfam" id="PF05729">
    <property type="entry name" value="NACHT"/>
    <property type="match status" value="1"/>
</dbReference>
<dbReference type="InterPro" id="IPR003593">
    <property type="entry name" value="AAA+_ATPase"/>
</dbReference>
<proteinExistence type="predicted"/>
<dbReference type="PROSITE" id="PS50837">
    <property type="entry name" value="NACHT"/>
    <property type="match status" value="1"/>
</dbReference>
<evidence type="ECO:0000313" key="4">
    <source>
        <dbReference type="EMBL" id="BBH91700.1"/>
    </source>
</evidence>
<dbReference type="AlphaFoldDB" id="A0A455SVK5"/>
<dbReference type="PANTHER" id="PTHR46844:SF1">
    <property type="entry name" value="SLR5058 PROTEIN"/>
    <property type="match status" value="1"/>
</dbReference>
<gene>
    <name evidence="4" type="ORF">KTC_64510</name>
</gene>
<dbReference type="Gene3D" id="3.40.50.300">
    <property type="entry name" value="P-loop containing nucleotide triphosphate hydrolases"/>
    <property type="match status" value="1"/>
</dbReference>
<dbReference type="Gene3D" id="1.25.10.10">
    <property type="entry name" value="Leucine-rich Repeat Variant"/>
    <property type="match status" value="1"/>
</dbReference>
<evidence type="ECO:0000256" key="2">
    <source>
        <dbReference type="SAM" id="Phobius"/>
    </source>
</evidence>